<evidence type="ECO:0000256" key="1">
    <source>
        <dbReference type="ARBA" id="ARBA00023015"/>
    </source>
</evidence>
<evidence type="ECO:0000256" key="3">
    <source>
        <dbReference type="ARBA" id="ARBA00023163"/>
    </source>
</evidence>
<dbReference type="PANTHER" id="PTHR43280:SF30">
    <property type="entry name" value="MMSAB OPERON REGULATORY PROTEIN"/>
    <property type="match status" value="1"/>
</dbReference>
<dbReference type="InterPro" id="IPR018060">
    <property type="entry name" value="HTH_AraC"/>
</dbReference>
<dbReference type="Proteomes" id="UP000095003">
    <property type="component" value="Unassembled WGS sequence"/>
</dbReference>
<dbReference type="SUPFAM" id="SSF46689">
    <property type="entry name" value="Homeodomain-like"/>
    <property type="match status" value="2"/>
</dbReference>
<proteinExistence type="predicted"/>
<dbReference type="InterPro" id="IPR037923">
    <property type="entry name" value="HTH-like"/>
</dbReference>
<dbReference type="InterPro" id="IPR020449">
    <property type="entry name" value="Tscrpt_reg_AraC-type_HTH"/>
</dbReference>
<protein>
    <submittedName>
        <fullName evidence="5">HTH-type transcriptional activator Btr</fullName>
    </submittedName>
</protein>
<dbReference type="InterPro" id="IPR009057">
    <property type="entry name" value="Homeodomain-like_sf"/>
</dbReference>
<keyword evidence="3" id="KW-0804">Transcription</keyword>
<gene>
    <name evidence="5" type="primary">btr_3</name>
    <name evidence="5" type="ORF">BEH84_00453</name>
</gene>
<name>A0A1E3AVK3_9FIRM</name>
<dbReference type="PRINTS" id="PR00032">
    <property type="entry name" value="HTHARAC"/>
</dbReference>
<sequence length="283" mass="32453">MTIQNYGTFGFLNPGQLPDEPLLLLDFGIEKRQAEPYDFDNNDRDYDGYLFQYTFQGRGIFERDGISSPLLPGTAFFSLIPEKSRYYLPEEELDNCWEYFYVHFQGPAALPFFRKIRDSFGYLLSLPSDSVPVQMWLNLHEDMGKGRQLRRYEGGELVYRFLSSLLRTLESPSMPGLSACVEDSILYMKEHFSEHFSIEELAGLRGLSSAYFTRLFTRETGQAPLSYLTDLRLTHALSLLLNTSLSVEAIARACGFSCGNYFCKVFRRASGCSPAEYRRRYGG</sequence>
<keyword evidence="1" id="KW-0805">Transcription regulation</keyword>
<dbReference type="InterPro" id="IPR018062">
    <property type="entry name" value="HTH_AraC-typ_CS"/>
</dbReference>
<comment type="caution">
    <text evidence="5">The sequence shown here is derived from an EMBL/GenBank/DDBJ whole genome shotgun (WGS) entry which is preliminary data.</text>
</comment>
<dbReference type="SUPFAM" id="SSF51215">
    <property type="entry name" value="Regulatory protein AraC"/>
    <property type="match status" value="1"/>
</dbReference>
<dbReference type="SMART" id="SM00342">
    <property type="entry name" value="HTH_ARAC"/>
    <property type="match status" value="1"/>
</dbReference>
<feature type="domain" description="HTH araC/xylS-type" evidence="4">
    <location>
        <begin position="182"/>
        <end position="280"/>
    </location>
</feature>
<organism evidence="5 6">
    <name type="scientific">Eisenbergiella tayi</name>
    <dbReference type="NCBI Taxonomy" id="1432052"/>
    <lineage>
        <taxon>Bacteria</taxon>
        <taxon>Bacillati</taxon>
        <taxon>Bacillota</taxon>
        <taxon>Clostridia</taxon>
        <taxon>Lachnospirales</taxon>
        <taxon>Lachnospiraceae</taxon>
        <taxon>Eisenbergiella</taxon>
    </lineage>
</organism>
<dbReference type="GO" id="GO:0003700">
    <property type="term" value="F:DNA-binding transcription factor activity"/>
    <property type="evidence" value="ECO:0007669"/>
    <property type="project" value="InterPro"/>
</dbReference>
<evidence type="ECO:0000259" key="4">
    <source>
        <dbReference type="PROSITE" id="PS01124"/>
    </source>
</evidence>
<accession>A0A1E3AVK3</accession>
<dbReference type="PATRIC" id="fig|1432052.3.peg.486"/>
<evidence type="ECO:0000313" key="6">
    <source>
        <dbReference type="Proteomes" id="UP000095003"/>
    </source>
</evidence>
<dbReference type="AlphaFoldDB" id="A0A1E3AVK3"/>
<keyword evidence="2" id="KW-0238">DNA-binding</keyword>
<dbReference type="Pfam" id="PF12833">
    <property type="entry name" value="HTH_18"/>
    <property type="match status" value="1"/>
</dbReference>
<dbReference type="InterPro" id="IPR003313">
    <property type="entry name" value="AraC-bd"/>
</dbReference>
<dbReference type="Pfam" id="PF02311">
    <property type="entry name" value="AraC_binding"/>
    <property type="match status" value="1"/>
</dbReference>
<dbReference type="PANTHER" id="PTHR43280">
    <property type="entry name" value="ARAC-FAMILY TRANSCRIPTIONAL REGULATOR"/>
    <property type="match status" value="1"/>
</dbReference>
<dbReference type="RefSeq" id="WP_069155588.1">
    <property type="nucleotide sequence ID" value="NZ_DBFYTC010000045.1"/>
</dbReference>
<dbReference type="GO" id="GO:0043565">
    <property type="term" value="F:sequence-specific DNA binding"/>
    <property type="evidence" value="ECO:0007669"/>
    <property type="project" value="InterPro"/>
</dbReference>
<evidence type="ECO:0000313" key="5">
    <source>
        <dbReference type="EMBL" id="ODM12738.1"/>
    </source>
</evidence>
<dbReference type="EMBL" id="MCGI01000001">
    <property type="protein sequence ID" value="ODM12738.1"/>
    <property type="molecule type" value="Genomic_DNA"/>
</dbReference>
<dbReference type="Gene3D" id="1.10.10.60">
    <property type="entry name" value="Homeodomain-like"/>
    <property type="match status" value="2"/>
</dbReference>
<reference evidence="5 6" key="1">
    <citation type="submission" date="2016-07" db="EMBL/GenBank/DDBJ databases">
        <title>Characterization of isolates of Eisenbergiella tayi derived from blood cultures, using whole genome sequencing.</title>
        <authorList>
            <person name="Burdz T."/>
            <person name="Wiebe D."/>
            <person name="Huynh C."/>
            <person name="Bernard K."/>
        </authorList>
    </citation>
    <scope>NUCLEOTIDE SEQUENCE [LARGE SCALE GENOMIC DNA]</scope>
    <source>
        <strain evidence="5 6">NML 120489</strain>
    </source>
</reference>
<dbReference type="GeneID" id="93299038"/>
<evidence type="ECO:0000256" key="2">
    <source>
        <dbReference type="ARBA" id="ARBA00023125"/>
    </source>
</evidence>
<dbReference type="PROSITE" id="PS01124">
    <property type="entry name" value="HTH_ARAC_FAMILY_2"/>
    <property type="match status" value="1"/>
</dbReference>
<dbReference type="PROSITE" id="PS00041">
    <property type="entry name" value="HTH_ARAC_FAMILY_1"/>
    <property type="match status" value="1"/>
</dbReference>